<dbReference type="GO" id="GO:0051539">
    <property type="term" value="F:4 iron, 4 sulfur cluster binding"/>
    <property type="evidence" value="ECO:0007669"/>
    <property type="project" value="UniProtKB-KW"/>
</dbReference>
<dbReference type="InterPro" id="IPR037225">
    <property type="entry name" value="Nuo51_FMN-bd_sf"/>
</dbReference>
<sequence length="417" mass="45896">MMKNEAKYENKIVLSNVGNIDPTNINDYIETRGYEAAKKIVSNEYTPLNVIDIIKNSGLRGRGGAGFPTGAKWEFTAKEKADKKFIVCNADEGEPGTFKDRLILEGDPHRILEGMIIAGYAVGAQKGFIYIRGEYSTAIERITNAIKDAYEKHYLGNSILGSSFNFDIEIKKGAGSYVCGEETSLIESIEGKRGNPRIKPPYPGQKGLWNYPTVVNNVETIANVAPILLNGADWFKSFGTEKSPGTKIFTLIGNVKNPGVVELPFGITLREIIFGFGGGISNDRKLKAIHLGGASGAVYDGSILDVPLDYDALKEKEGMLGSGAVLVMDEETDMRKYLKNVLEFFKHESCGQCVPCRIGTARLCEMADDIIEKGGKEVNIEYMKHLTDVMFKSSLCPLGQSVIMPVKSIFKYFNNEF</sequence>
<dbReference type="SUPFAM" id="SSF142984">
    <property type="entry name" value="Nqo1 middle domain-like"/>
    <property type="match status" value="1"/>
</dbReference>
<dbReference type="Gene3D" id="6.10.250.1450">
    <property type="match status" value="1"/>
</dbReference>
<evidence type="ECO:0000256" key="1">
    <source>
        <dbReference type="ARBA" id="ARBA00007523"/>
    </source>
</evidence>
<dbReference type="GO" id="GO:0046872">
    <property type="term" value="F:metal ion binding"/>
    <property type="evidence" value="ECO:0007669"/>
    <property type="project" value="UniProtKB-KW"/>
</dbReference>
<protein>
    <submittedName>
        <fullName evidence="7">NADH-quinone oxidoreductase subunit NuoF</fullName>
    </submittedName>
</protein>
<evidence type="ECO:0000313" key="7">
    <source>
        <dbReference type="EMBL" id="RKX66991.1"/>
    </source>
</evidence>
<dbReference type="InterPro" id="IPR037207">
    <property type="entry name" value="Nuop51_4Fe4S-bd_sf"/>
</dbReference>
<dbReference type="Pfam" id="PF10589">
    <property type="entry name" value="NADH_4Fe-4S"/>
    <property type="match status" value="1"/>
</dbReference>
<organism evidence="7 8">
    <name type="scientific">candidate division TA06 bacterium</name>
    <dbReference type="NCBI Taxonomy" id="2250710"/>
    <lineage>
        <taxon>Bacteria</taxon>
        <taxon>Bacteria division TA06</taxon>
    </lineage>
</organism>
<keyword evidence="2" id="KW-0004">4Fe-4S</keyword>
<dbReference type="SMART" id="SM00928">
    <property type="entry name" value="NADH_4Fe-4S"/>
    <property type="match status" value="1"/>
</dbReference>
<evidence type="ECO:0000256" key="3">
    <source>
        <dbReference type="ARBA" id="ARBA00022723"/>
    </source>
</evidence>
<keyword evidence="4" id="KW-0408">Iron</keyword>
<keyword evidence="3" id="KW-0479">Metal-binding</keyword>
<feature type="domain" description="NADH-ubiquinone oxidoreductase 51kDa subunit iron-sulphur binding" evidence="6">
    <location>
        <begin position="335"/>
        <end position="380"/>
    </location>
</feature>
<comment type="caution">
    <text evidence="7">The sequence shown here is derived from an EMBL/GenBank/DDBJ whole genome shotgun (WGS) entry which is preliminary data.</text>
</comment>
<evidence type="ECO:0000256" key="2">
    <source>
        <dbReference type="ARBA" id="ARBA00022485"/>
    </source>
</evidence>
<dbReference type="Gene3D" id="1.20.1440.230">
    <property type="entry name" value="NADH-ubiquinone oxidoreductase 51kDa subunit, iron-sulphur binding domain"/>
    <property type="match status" value="1"/>
</dbReference>
<dbReference type="GO" id="GO:0008137">
    <property type="term" value="F:NADH dehydrogenase (ubiquinone) activity"/>
    <property type="evidence" value="ECO:0007669"/>
    <property type="project" value="InterPro"/>
</dbReference>
<evidence type="ECO:0000256" key="4">
    <source>
        <dbReference type="ARBA" id="ARBA00023004"/>
    </source>
</evidence>
<evidence type="ECO:0000313" key="8">
    <source>
        <dbReference type="Proteomes" id="UP000282321"/>
    </source>
</evidence>
<evidence type="ECO:0000256" key="5">
    <source>
        <dbReference type="ARBA" id="ARBA00023014"/>
    </source>
</evidence>
<dbReference type="NCBIfam" id="NF010120">
    <property type="entry name" value="PRK13596.1"/>
    <property type="match status" value="1"/>
</dbReference>
<dbReference type="SUPFAM" id="SSF140490">
    <property type="entry name" value="Nqo1C-terminal domain-like"/>
    <property type="match status" value="1"/>
</dbReference>
<evidence type="ECO:0000259" key="6">
    <source>
        <dbReference type="SMART" id="SM00928"/>
    </source>
</evidence>
<dbReference type="PANTHER" id="PTHR43578:SF3">
    <property type="entry name" value="NADH-QUINONE OXIDOREDUCTASE SUBUNIT F"/>
    <property type="match status" value="1"/>
</dbReference>
<dbReference type="SUPFAM" id="SSF142019">
    <property type="entry name" value="Nqo1 FMN-binding domain-like"/>
    <property type="match status" value="1"/>
</dbReference>
<dbReference type="AlphaFoldDB" id="A0A660S926"/>
<dbReference type="PROSITE" id="PS00645">
    <property type="entry name" value="COMPLEX1_51K_2"/>
    <property type="match status" value="1"/>
</dbReference>
<dbReference type="Gene3D" id="3.10.20.600">
    <property type="match status" value="1"/>
</dbReference>
<name>A0A660S926_UNCT6</name>
<dbReference type="InterPro" id="IPR001949">
    <property type="entry name" value="NADH-UbQ_OxRdtase_51kDa_CS"/>
</dbReference>
<proteinExistence type="inferred from homology"/>
<comment type="similarity">
    <text evidence="1">Belongs to the complex I 51 kDa subunit family.</text>
</comment>
<reference evidence="7 8" key="1">
    <citation type="submission" date="2018-06" db="EMBL/GenBank/DDBJ databases">
        <title>Extensive metabolic versatility and redundancy in microbially diverse, dynamic hydrothermal sediments.</title>
        <authorList>
            <person name="Dombrowski N."/>
            <person name="Teske A."/>
            <person name="Baker B.J."/>
        </authorList>
    </citation>
    <scope>NUCLEOTIDE SEQUENCE [LARGE SCALE GENOMIC DNA]</scope>
    <source>
        <strain evidence="7">B35_G9</strain>
    </source>
</reference>
<dbReference type="InterPro" id="IPR019554">
    <property type="entry name" value="Soluble_ligand-bd"/>
</dbReference>
<dbReference type="PANTHER" id="PTHR43578">
    <property type="entry name" value="NADH-QUINONE OXIDOREDUCTASE SUBUNIT F"/>
    <property type="match status" value="1"/>
</dbReference>
<gene>
    <name evidence="7" type="ORF">DRP44_03070</name>
</gene>
<dbReference type="EMBL" id="QNBC01000028">
    <property type="protein sequence ID" value="RKX66991.1"/>
    <property type="molecule type" value="Genomic_DNA"/>
</dbReference>
<dbReference type="InterPro" id="IPR011538">
    <property type="entry name" value="Nuo51_FMN-bd"/>
</dbReference>
<dbReference type="InterPro" id="IPR019575">
    <property type="entry name" value="Nuop51_4Fe4S-bd"/>
</dbReference>
<dbReference type="GO" id="GO:0010181">
    <property type="term" value="F:FMN binding"/>
    <property type="evidence" value="ECO:0007669"/>
    <property type="project" value="InterPro"/>
</dbReference>
<dbReference type="Gene3D" id="3.40.50.11540">
    <property type="entry name" value="NADH-ubiquinone oxidoreductase 51kDa subunit"/>
    <property type="match status" value="1"/>
</dbReference>
<dbReference type="Pfam" id="PF01512">
    <property type="entry name" value="Complex1_51K"/>
    <property type="match status" value="1"/>
</dbReference>
<dbReference type="FunFam" id="3.40.50.11540:FF:000001">
    <property type="entry name" value="NADH dehydrogenase [ubiquinone] flavoprotein 1, mitochondrial"/>
    <property type="match status" value="1"/>
</dbReference>
<accession>A0A660S926</accession>
<dbReference type="Proteomes" id="UP000282321">
    <property type="component" value="Unassembled WGS sequence"/>
</dbReference>
<keyword evidence="5" id="KW-0411">Iron-sulfur</keyword>
<dbReference type="Pfam" id="PF10531">
    <property type="entry name" value="SLBB"/>
    <property type="match status" value="1"/>
</dbReference>